<proteinExistence type="predicted"/>
<comment type="caution">
    <text evidence="2">The sequence shown here is derived from an EMBL/GenBank/DDBJ whole genome shotgun (WGS) entry which is preliminary data.</text>
</comment>
<dbReference type="RefSeq" id="WP_233676538.1">
    <property type="nucleotide sequence ID" value="NZ_JAJUOS010000005.1"/>
</dbReference>
<evidence type="ECO:0000313" key="3">
    <source>
        <dbReference type="Proteomes" id="UP001521181"/>
    </source>
</evidence>
<reference evidence="2 3" key="1">
    <citation type="submission" date="2021-12" db="EMBL/GenBank/DDBJ databases">
        <title>Sinirhodobacter sp. WL0062 is a bacterium isolated from seawater.</title>
        <authorList>
            <person name="Wang L."/>
            <person name="He W."/>
            <person name="Zhang D.-F."/>
        </authorList>
    </citation>
    <scope>NUCLEOTIDE SEQUENCE [LARGE SCALE GENOMIC DNA]</scope>
    <source>
        <strain evidence="2 3">WL0062</strain>
    </source>
</reference>
<organism evidence="2 3">
    <name type="scientific">Rhodobacter flavimaris</name>
    <dbReference type="NCBI Taxonomy" id="2907145"/>
    <lineage>
        <taxon>Bacteria</taxon>
        <taxon>Pseudomonadati</taxon>
        <taxon>Pseudomonadota</taxon>
        <taxon>Alphaproteobacteria</taxon>
        <taxon>Rhodobacterales</taxon>
        <taxon>Rhodobacter group</taxon>
        <taxon>Rhodobacter</taxon>
    </lineage>
</organism>
<accession>A0ABS8YUL8</accession>
<name>A0ABS8YUL8_9RHOB</name>
<dbReference type="Proteomes" id="UP001521181">
    <property type="component" value="Unassembled WGS sequence"/>
</dbReference>
<feature type="domain" description="N-acetyltransferase" evidence="1">
    <location>
        <begin position="5"/>
        <end position="153"/>
    </location>
</feature>
<sequence>MSAEVTLRELNGLDELARAERFQVEVWGEGERPDNSDIMLSLQHEGALLAGAFAGDRMLAFLFGFPTATAGLQHSHRLAVSPEARGLGLGARMKWFQRDCCLARGITRVRWTYDPLRAINAGLNIGVLGATASEYFVDYYGAMPGINAGLPSDRIMAHWQLDAPEVVARAEGRVPTPPTDLKPVAIPRDIDALMAADPQAALAARLRLRGALQPAFAAGQAIVGFDRATASYLLGPR</sequence>
<dbReference type="InterPro" id="IPR038764">
    <property type="entry name" value="GNAT_N_AcTrfase_prd"/>
</dbReference>
<dbReference type="PANTHER" id="PTHR41700">
    <property type="entry name" value="GCN5-RELATED N-ACETYLTRANSFERASE"/>
    <property type="match status" value="1"/>
</dbReference>
<protein>
    <submittedName>
        <fullName evidence="2">GNAT family N-acetyltransferase</fullName>
    </submittedName>
</protein>
<evidence type="ECO:0000313" key="2">
    <source>
        <dbReference type="EMBL" id="MCE5973554.1"/>
    </source>
</evidence>
<keyword evidence="3" id="KW-1185">Reference proteome</keyword>
<dbReference type="PANTHER" id="PTHR41700:SF1">
    <property type="entry name" value="N-ACETYLTRANSFERASE DOMAIN-CONTAINING PROTEIN"/>
    <property type="match status" value="1"/>
</dbReference>
<dbReference type="InterPro" id="IPR016181">
    <property type="entry name" value="Acyl_CoA_acyltransferase"/>
</dbReference>
<dbReference type="SUPFAM" id="SSF55729">
    <property type="entry name" value="Acyl-CoA N-acyltransferases (Nat)"/>
    <property type="match status" value="1"/>
</dbReference>
<dbReference type="PROSITE" id="PS51186">
    <property type="entry name" value="GNAT"/>
    <property type="match status" value="1"/>
</dbReference>
<gene>
    <name evidence="2" type="ORF">LZA78_08690</name>
</gene>
<dbReference type="EMBL" id="JAJUOS010000005">
    <property type="protein sequence ID" value="MCE5973554.1"/>
    <property type="molecule type" value="Genomic_DNA"/>
</dbReference>
<dbReference type="InterPro" id="IPR000182">
    <property type="entry name" value="GNAT_dom"/>
</dbReference>
<dbReference type="Gene3D" id="3.40.630.30">
    <property type="match status" value="1"/>
</dbReference>
<evidence type="ECO:0000259" key="1">
    <source>
        <dbReference type="PROSITE" id="PS51186"/>
    </source>
</evidence>